<proteinExistence type="evidence at transcript level"/>
<evidence type="ECO:0000313" key="10">
    <source>
        <dbReference type="EMBL" id="BBA45751.1"/>
    </source>
</evidence>
<dbReference type="SUPFAM" id="SSF53383">
    <property type="entry name" value="PLP-dependent transferases"/>
    <property type="match status" value="1"/>
</dbReference>
<gene>
    <name evidence="10" type="primary">GOT2B</name>
</gene>
<keyword evidence="6" id="KW-0663">Pyridoxal phosphate</keyword>
<dbReference type="PANTHER" id="PTHR11879:SF22">
    <property type="entry name" value="ASPARTATE AMINOTRANSFERASE, MITOCHONDRIAL"/>
    <property type="match status" value="1"/>
</dbReference>
<dbReference type="FunFam" id="3.40.640.10:FF:000066">
    <property type="entry name" value="Aspartate aminotransferase"/>
    <property type="match status" value="1"/>
</dbReference>
<protein>
    <recommendedName>
        <fullName evidence="8">Aspartate aminotransferase</fullName>
        <ecNumber evidence="8">2.6.1.1</ecNumber>
    </recommendedName>
</protein>
<dbReference type="InterPro" id="IPR015424">
    <property type="entry name" value="PyrdxlP-dep_Trfase"/>
</dbReference>
<dbReference type="Pfam" id="PF00155">
    <property type="entry name" value="Aminotran_1_2"/>
    <property type="match status" value="1"/>
</dbReference>
<evidence type="ECO:0000256" key="7">
    <source>
        <dbReference type="ARBA" id="ARBA00049185"/>
    </source>
</evidence>
<dbReference type="FunFam" id="3.90.1150.10:FF:000001">
    <property type="entry name" value="Aspartate aminotransferase"/>
    <property type="match status" value="1"/>
</dbReference>
<dbReference type="InterPro" id="IPR004839">
    <property type="entry name" value="Aminotransferase_I/II_large"/>
</dbReference>
<evidence type="ECO:0000256" key="2">
    <source>
        <dbReference type="ARBA" id="ARBA00007441"/>
    </source>
</evidence>
<evidence type="ECO:0000256" key="5">
    <source>
        <dbReference type="ARBA" id="ARBA00022679"/>
    </source>
</evidence>
<dbReference type="InterPro" id="IPR015421">
    <property type="entry name" value="PyrdxlP-dep_Trfase_major"/>
</dbReference>
<comment type="cofactor">
    <cofactor evidence="1">
        <name>pyridoxal 5'-phosphate</name>
        <dbReference type="ChEBI" id="CHEBI:597326"/>
    </cofactor>
</comment>
<evidence type="ECO:0000256" key="1">
    <source>
        <dbReference type="ARBA" id="ARBA00001933"/>
    </source>
</evidence>
<comment type="catalytic activity">
    <reaction evidence="7 8">
        <text>L-aspartate + 2-oxoglutarate = oxaloacetate + L-glutamate</text>
        <dbReference type="Rhea" id="RHEA:21824"/>
        <dbReference type="ChEBI" id="CHEBI:16452"/>
        <dbReference type="ChEBI" id="CHEBI:16810"/>
        <dbReference type="ChEBI" id="CHEBI:29985"/>
        <dbReference type="ChEBI" id="CHEBI:29991"/>
        <dbReference type="EC" id="2.6.1.1"/>
    </reaction>
</comment>
<dbReference type="GO" id="GO:0004069">
    <property type="term" value="F:L-aspartate:2-oxoglutarate aminotransferase activity"/>
    <property type="evidence" value="ECO:0007669"/>
    <property type="project" value="UniProtKB-EC"/>
</dbReference>
<evidence type="ECO:0000256" key="4">
    <source>
        <dbReference type="ARBA" id="ARBA00022576"/>
    </source>
</evidence>
<reference evidence="10" key="1">
    <citation type="journal article" date="2017" name="Proc. Natl. Acad. Sci. U.S.A.">
        <title>A small genome symbiont underlies cuticle hardness in beetles.</title>
        <authorList>
            <person name="Anbutsu H."/>
            <person name="Moriyama M."/>
            <person name="Nikoh N."/>
            <person name="Hosokawa T."/>
            <person name="Futahashi R."/>
            <person name="Tanahashi M."/>
            <person name="Meng X.Y."/>
            <person name="Kuriwada T."/>
            <person name="Mori N."/>
            <person name="Oshima K."/>
            <person name="Hattori M."/>
            <person name="Fujie M."/>
            <person name="Satoh N."/>
            <person name="Maeda T."/>
            <person name="Shigenobu S."/>
            <person name="Koga R."/>
            <person name="Fukatsu T."/>
        </authorList>
    </citation>
    <scope>NUCLEOTIDE SEQUENCE</scope>
</reference>
<dbReference type="AlphaFoldDB" id="A0A286T7L1"/>
<name>A0A286T7L1_9CUCU</name>
<dbReference type="InterPro" id="IPR004838">
    <property type="entry name" value="NHTrfase_class1_PyrdxlP-BS"/>
</dbReference>
<dbReference type="PROSITE" id="PS00105">
    <property type="entry name" value="AA_TRANSFER_CLASS_1"/>
    <property type="match status" value="1"/>
</dbReference>
<sequence length="428" mass="47891">MSFASKSAVLFKTFLSKTRQALILKRYESIWDHVELAPPDAIFGVTEGWKKDKNSKKVNVGVGAYRDDSGKPYILPSVRKAEEKIFNQKMNHAYVLQDGHHEFCKLAAELAFGKDSCVLQNNLNVTAQSVSGTGALRLGAAFLAKFFQGNKVIYFPKPTWGNHKNIFAAEGFEGKFYRYYDAETIGLNFRGMREDISKIPEKSVILFHAVAHNPTGIDPTMDEWKEITYICKKRKLLVFFDMAYQGFASGDTEKDAAAVRLFVDDGHEIILAQSFSKNMGLYGQRVGTVTILTSCEEEQEKVLSQMKAIILGMYMCPPIHGPRIVAEILGNPIPRSEWLKDLKGMADRIISARKALVDNLKKAGSTKNWDHITKQIGMFCYTGLTPDQVKKISKEHSIYLTADGRISVAGVGTKNVEYLAHAMHTVTK</sequence>
<dbReference type="PRINTS" id="PR00799">
    <property type="entry name" value="TRANSAMINASE"/>
</dbReference>
<dbReference type="InterPro" id="IPR000796">
    <property type="entry name" value="Asp_trans"/>
</dbReference>
<dbReference type="InterPro" id="IPR015422">
    <property type="entry name" value="PyrdxlP-dep_Trfase_small"/>
</dbReference>
<dbReference type="CDD" id="cd00609">
    <property type="entry name" value="AAT_like"/>
    <property type="match status" value="1"/>
</dbReference>
<dbReference type="Gene3D" id="3.40.640.10">
    <property type="entry name" value="Type I PLP-dependent aspartate aminotransferase-like (Major domain)"/>
    <property type="match status" value="1"/>
</dbReference>
<keyword evidence="4 8" id="KW-0032">Aminotransferase</keyword>
<dbReference type="Gene3D" id="3.90.1150.10">
    <property type="entry name" value="Aspartate Aminotransferase, domain 1"/>
    <property type="match status" value="1"/>
</dbReference>
<comment type="miscellaneous">
    <text evidence="8">In eukaryotes there are cytoplasmic, mitochondrial and chloroplastic isozymes.</text>
</comment>
<organism evidence="10">
    <name type="scientific">Pachyrhynchus infernalis</name>
    <dbReference type="NCBI Taxonomy" id="1932967"/>
    <lineage>
        <taxon>Eukaryota</taxon>
        <taxon>Metazoa</taxon>
        <taxon>Ecdysozoa</taxon>
        <taxon>Arthropoda</taxon>
        <taxon>Hexapoda</taxon>
        <taxon>Insecta</taxon>
        <taxon>Pterygota</taxon>
        <taxon>Neoptera</taxon>
        <taxon>Endopterygota</taxon>
        <taxon>Coleoptera</taxon>
        <taxon>Polyphaga</taxon>
        <taxon>Cucujiformia</taxon>
        <taxon>Curculionidae</taxon>
        <taxon>Entiminae</taxon>
        <taxon>Pachyrhynchini</taxon>
        <taxon>Pachyrhynchus</taxon>
    </lineage>
</organism>
<feature type="domain" description="Aminotransferase class I/classII large" evidence="9">
    <location>
        <begin position="56"/>
        <end position="422"/>
    </location>
</feature>
<comment type="similarity">
    <text evidence="2">Belongs to the class-I pyridoxal-phosphate-dependent aminotransferase family.</text>
</comment>
<comment type="subunit">
    <text evidence="3 8">Homodimer.</text>
</comment>
<dbReference type="GO" id="GO:0030170">
    <property type="term" value="F:pyridoxal phosphate binding"/>
    <property type="evidence" value="ECO:0007669"/>
    <property type="project" value="InterPro"/>
</dbReference>
<keyword evidence="5 8" id="KW-0808">Transferase</keyword>
<evidence type="ECO:0000256" key="6">
    <source>
        <dbReference type="ARBA" id="ARBA00022898"/>
    </source>
</evidence>
<accession>A0A286T7L1</accession>
<dbReference type="EC" id="2.6.1.1" evidence="8"/>
<dbReference type="GO" id="GO:0006533">
    <property type="term" value="P:L-aspartate catabolic process"/>
    <property type="evidence" value="ECO:0007669"/>
    <property type="project" value="TreeGrafter"/>
</dbReference>
<dbReference type="NCBIfam" id="NF006719">
    <property type="entry name" value="PRK09257.1"/>
    <property type="match status" value="1"/>
</dbReference>
<evidence type="ECO:0000256" key="3">
    <source>
        <dbReference type="ARBA" id="ARBA00011738"/>
    </source>
</evidence>
<dbReference type="EMBL" id="LC260179">
    <property type="protein sequence ID" value="BBA45751.1"/>
    <property type="molecule type" value="mRNA"/>
</dbReference>
<evidence type="ECO:0000259" key="9">
    <source>
        <dbReference type="Pfam" id="PF00155"/>
    </source>
</evidence>
<dbReference type="PANTHER" id="PTHR11879">
    <property type="entry name" value="ASPARTATE AMINOTRANSFERASE"/>
    <property type="match status" value="1"/>
</dbReference>
<dbReference type="GO" id="GO:0005739">
    <property type="term" value="C:mitochondrion"/>
    <property type="evidence" value="ECO:0007669"/>
    <property type="project" value="TreeGrafter"/>
</dbReference>
<evidence type="ECO:0000256" key="8">
    <source>
        <dbReference type="RuleBase" id="RU000480"/>
    </source>
</evidence>